<evidence type="ECO:0000313" key="1">
    <source>
        <dbReference type="EMBL" id="QVP51144.1"/>
    </source>
</evidence>
<organism evidence="1">
    <name type="scientific">Salmonella enterica subsp. salamae</name>
    <dbReference type="NCBI Taxonomy" id="59202"/>
    <lineage>
        <taxon>Bacteria</taxon>
        <taxon>Pseudomonadati</taxon>
        <taxon>Pseudomonadota</taxon>
        <taxon>Gammaproteobacteria</taxon>
        <taxon>Enterobacterales</taxon>
        <taxon>Enterobacteriaceae</taxon>
        <taxon>Salmonella</taxon>
    </lineage>
</organism>
<dbReference type="AlphaFoldDB" id="A0A8E6II94"/>
<reference evidence="1" key="2">
    <citation type="submission" date="2021-05" db="EMBL/GenBank/DDBJ databases">
        <title>Whole genome PacBio Sequel sequence of Salmonella enterica subsp. enterica.</title>
        <authorList>
            <person name="Hoffmann M."/>
            <person name="Balkey M."/>
            <person name="Luo Y."/>
        </authorList>
    </citation>
    <scope>NUCLEOTIDE SEQUENCE</scope>
    <source>
        <strain evidence="1">CFSAN001015</strain>
    </source>
</reference>
<gene>
    <name evidence="1" type="ORF">AIT66_04345</name>
</gene>
<sequence length="198" mass="22666">MIFYIWGIFHYQLPVPTGRQLHQASSIDCQFYPFRHESSLFTIDSMLWKGHIEEFIHPSLIDVNSEVLSKKIENRIHLIAISFKNSVPAIGFEDDIILEEIPKSLTLSFLSNYNRLGVDVIDIMGISGLANIGYNFKQAECLMNLNIEITPFGLIDSYKQASQFASIISKFAPEHSPFIPVEIWKNKEMSLKNTKPRS</sequence>
<reference evidence="1" key="1">
    <citation type="submission" date="2018-07" db="EMBL/GenBank/DDBJ databases">
        <authorList>
            <consortium name="GenomeTrakr network: Whole genome sequencing for foodborne pathogen traceback"/>
        </authorList>
    </citation>
    <scope>NUCLEOTIDE SEQUENCE</scope>
    <source>
        <strain evidence="1">CFSAN001015</strain>
    </source>
</reference>
<accession>A0A8E6II94</accession>
<proteinExistence type="predicted"/>
<dbReference type="EMBL" id="CP074596">
    <property type="protein sequence ID" value="QVP51144.1"/>
    <property type="molecule type" value="Genomic_DNA"/>
</dbReference>
<name>A0A8E6II94_SALER</name>
<protein>
    <submittedName>
        <fullName evidence="1">Uncharacterized protein</fullName>
    </submittedName>
</protein>